<feature type="domain" description="CusB-like beta-barrel" evidence="4">
    <location>
        <begin position="209"/>
        <end position="279"/>
    </location>
</feature>
<evidence type="ECO:0000259" key="6">
    <source>
        <dbReference type="Pfam" id="PF25973"/>
    </source>
</evidence>
<gene>
    <name evidence="7" type="ORF">FPE01S_02_04350</name>
</gene>
<feature type="domain" description="CzcB-like barrel-sandwich hybrid" evidence="6">
    <location>
        <begin position="80"/>
        <end position="201"/>
    </location>
</feature>
<dbReference type="Gene3D" id="2.40.420.20">
    <property type="match status" value="1"/>
</dbReference>
<dbReference type="Pfam" id="PF25973">
    <property type="entry name" value="BSH_CzcB"/>
    <property type="match status" value="1"/>
</dbReference>
<keyword evidence="2" id="KW-0175">Coiled coil</keyword>
<dbReference type="GO" id="GO:1990281">
    <property type="term" value="C:efflux pump complex"/>
    <property type="evidence" value="ECO:0007669"/>
    <property type="project" value="TreeGrafter"/>
</dbReference>
<dbReference type="PANTHER" id="PTHR30469">
    <property type="entry name" value="MULTIDRUG RESISTANCE PROTEIN MDTA"/>
    <property type="match status" value="1"/>
</dbReference>
<dbReference type="SUPFAM" id="SSF111369">
    <property type="entry name" value="HlyD-like secretion proteins"/>
    <property type="match status" value="1"/>
</dbReference>
<reference evidence="7 8" key="1">
    <citation type="submission" date="2015-04" db="EMBL/GenBank/DDBJ databases">
        <title>Whole genome shotgun sequence of Flavihumibacter petaseus NBRC 106054.</title>
        <authorList>
            <person name="Miyazawa S."/>
            <person name="Hosoyama A."/>
            <person name="Hashimoto M."/>
            <person name="Noguchi M."/>
            <person name="Tsuchikane K."/>
            <person name="Ohji S."/>
            <person name="Yamazoe A."/>
            <person name="Ichikawa N."/>
            <person name="Kimura A."/>
            <person name="Fujita N."/>
        </authorList>
    </citation>
    <scope>NUCLEOTIDE SEQUENCE [LARGE SCALE GENOMIC DNA]</scope>
    <source>
        <strain evidence="7 8">NBRC 106054</strain>
    </source>
</reference>
<evidence type="ECO:0000259" key="5">
    <source>
        <dbReference type="Pfam" id="PF25967"/>
    </source>
</evidence>
<comment type="caution">
    <text evidence="7">The sequence shown here is derived from an EMBL/GenBank/DDBJ whole genome shotgun (WGS) entry which is preliminary data.</text>
</comment>
<keyword evidence="3" id="KW-1133">Transmembrane helix</keyword>
<evidence type="ECO:0000256" key="3">
    <source>
        <dbReference type="SAM" id="Phobius"/>
    </source>
</evidence>
<evidence type="ECO:0000313" key="8">
    <source>
        <dbReference type="Proteomes" id="UP000033121"/>
    </source>
</evidence>
<dbReference type="GO" id="GO:0015562">
    <property type="term" value="F:efflux transmembrane transporter activity"/>
    <property type="evidence" value="ECO:0007669"/>
    <property type="project" value="TreeGrafter"/>
</dbReference>
<comment type="similarity">
    <text evidence="1">Belongs to the membrane fusion protein (MFP) (TC 8.A.1) family.</text>
</comment>
<dbReference type="Pfam" id="PF25967">
    <property type="entry name" value="RND-MFP_C"/>
    <property type="match status" value="1"/>
</dbReference>
<feature type="domain" description="Multidrug resistance protein MdtA-like C-terminal permuted SH3" evidence="5">
    <location>
        <begin position="287"/>
        <end position="344"/>
    </location>
</feature>
<dbReference type="InterPro" id="IPR058647">
    <property type="entry name" value="BSH_CzcB-like"/>
</dbReference>
<evidence type="ECO:0000256" key="2">
    <source>
        <dbReference type="SAM" id="Coils"/>
    </source>
</evidence>
<dbReference type="NCBIfam" id="TIGR01730">
    <property type="entry name" value="RND_mfp"/>
    <property type="match status" value="1"/>
</dbReference>
<keyword evidence="3" id="KW-0472">Membrane</keyword>
<proteinExistence type="inferred from homology"/>
<sequence>MKKKKVFNVLITVVMLTGLVVIVGQVLSKNKKENAAKTAIVAQADGRVTVRTTTVQKDSLAQNIMANGNFIPAQQMNFAAENSGRVTSVLVDEGSRVSVGQVLAIIKADQLNVDVESANAAYVNAKSDLGRYESAQQTGGVTAQQVDQAKLALVNAEARLQQAKLKVGDTYVRSSINGIVNKRLIEPGAVVSPGTQLFELVNISSLKLAVTVNEQQVAQVKEGDAVRIRVSVFPDQVFTGKISFIAPKSDASLSFPMEIALTANPGNKVRAGMYGTAEFDFGAGAPVLLLPRSAFVGSVSNNQVFVSAGDSVARLRTVTAGRIAGEQVEILNGLTAGEKVITSGQVNLNDGTAITVVQ</sequence>
<dbReference type="InterPro" id="IPR006143">
    <property type="entry name" value="RND_pump_MFP"/>
</dbReference>
<dbReference type="InterPro" id="IPR058627">
    <property type="entry name" value="MdtA-like_C"/>
</dbReference>
<dbReference type="Gene3D" id="2.40.30.170">
    <property type="match status" value="1"/>
</dbReference>
<evidence type="ECO:0000259" key="4">
    <source>
        <dbReference type="Pfam" id="PF25954"/>
    </source>
</evidence>
<feature type="coiled-coil region" evidence="2">
    <location>
        <begin position="108"/>
        <end position="166"/>
    </location>
</feature>
<dbReference type="Pfam" id="PF25954">
    <property type="entry name" value="Beta-barrel_RND_2"/>
    <property type="match status" value="1"/>
</dbReference>
<evidence type="ECO:0000313" key="7">
    <source>
        <dbReference type="EMBL" id="GAO43330.1"/>
    </source>
</evidence>
<dbReference type="PANTHER" id="PTHR30469:SF15">
    <property type="entry name" value="HLYD FAMILY OF SECRETION PROTEINS"/>
    <property type="match status" value="1"/>
</dbReference>
<keyword evidence="8" id="KW-1185">Reference proteome</keyword>
<dbReference type="AlphaFoldDB" id="A0A0E9N1W5"/>
<evidence type="ECO:0000256" key="1">
    <source>
        <dbReference type="ARBA" id="ARBA00009477"/>
    </source>
</evidence>
<feature type="transmembrane region" description="Helical" evidence="3">
    <location>
        <begin position="7"/>
        <end position="27"/>
    </location>
</feature>
<accession>A0A0E9N1W5</accession>
<dbReference type="RefSeq" id="WP_046369228.1">
    <property type="nucleotide sequence ID" value="NZ_BBWV01000002.1"/>
</dbReference>
<dbReference type="EMBL" id="BBWV01000002">
    <property type="protein sequence ID" value="GAO43330.1"/>
    <property type="molecule type" value="Genomic_DNA"/>
</dbReference>
<keyword evidence="3" id="KW-0812">Transmembrane</keyword>
<dbReference type="Gene3D" id="1.10.287.470">
    <property type="entry name" value="Helix hairpin bin"/>
    <property type="match status" value="1"/>
</dbReference>
<dbReference type="OrthoDB" id="9784685at2"/>
<dbReference type="Proteomes" id="UP000033121">
    <property type="component" value="Unassembled WGS sequence"/>
</dbReference>
<protein>
    <submittedName>
        <fullName evidence="7">Putative RND-type efflux pump membrane fusion protein</fullName>
    </submittedName>
</protein>
<organism evidence="7 8">
    <name type="scientific">Flavihumibacter petaseus NBRC 106054</name>
    <dbReference type="NCBI Taxonomy" id="1220578"/>
    <lineage>
        <taxon>Bacteria</taxon>
        <taxon>Pseudomonadati</taxon>
        <taxon>Bacteroidota</taxon>
        <taxon>Chitinophagia</taxon>
        <taxon>Chitinophagales</taxon>
        <taxon>Chitinophagaceae</taxon>
        <taxon>Flavihumibacter</taxon>
    </lineage>
</organism>
<name>A0A0E9N1W5_9BACT</name>
<dbReference type="InterPro" id="IPR058792">
    <property type="entry name" value="Beta-barrel_RND_2"/>
</dbReference>
<dbReference type="Gene3D" id="2.40.50.100">
    <property type="match status" value="1"/>
</dbReference>
<dbReference type="STRING" id="1220578.FPE01S_02_04350"/>